<dbReference type="Pfam" id="PF01565">
    <property type="entry name" value="FAD_binding_4"/>
    <property type="match status" value="1"/>
</dbReference>
<dbReference type="RefSeq" id="WP_158928239.1">
    <property type="nucleotide sequence ID" value="NZ_CP047020.1"/>
</dbReference>
<protein>
    <submittedName>
        <fullName evidence="7">FAD-binding protein</fullName>
    </submittedName>
</protein>
<proteinExistence type="inferred from homology"/>
<keyword evidence="3" id="KW-0285">Flavoprotein</keyword>
<dbReference type="SUPFAM" id="SSF55103">
    <property type="entry name" value="FAD-linked oxidases, C-terminal domain"/>
    <property type="match status" value="1"/>
</dbReference>
<dbReference type="PROSITE" id="PS51387">
    <property type="entry name" value="FAD_PCMH"/>
    <property type="match status" value="1"/>
</dbReference>
<dbReference type="InterPro" id="IPR006094">
    <property type="entry name" value="Oxid_FAD_bind_N"/>
</dbReference>
<evidence type="ECO:0000313" key="8">
    <source>
        <dbReference type="Proteomes" id="UP000436138"/>
    </source>
</evidence>
<dbReference type="PANTHER" id="PTHR13878:SF53">
    <property type="entry name" value="CYTOKININ DEHYDROGENASE 6"/>
    <property type="match status" value="1"/>
</dbReference>
<comment type="similarity">
    <text evidence="2">Belongs to the oxygen-dependent FAD-linked oxidoreductase family.</text>
</comment>
<dbReference type="InterPro" id="IPR036318">
    <property type="entry name" value="FAD-bd_PCMH-like_sf"/>
</dbReference>
<dbReference type="GO" id="GO:0019139">
    <property type="term" value="F:cytokinin dehydrogenase activity"/>
    <property type="evidence" value="ECO:0007669"/>
    <property type="project" value="InterPro"/>
</dbReference>
<gene>
    <name evidence="7" type="ORF">GQF42_40040</name>
</gene>
<dbReference type="InterPro" id="IPR006093">
    <property type="entry name" value="Oxy_OxRdtase_FAD_BS"/>
</dbReference>
<dbReference type="InterPro" id="IPR016164">
    <property type="entry name" value="FAD-linked_Oxase-like_C"/>
</dbReference>
<dbReference type="InterPro" id="IPR050432">
    <property type="entry name" value="FAD-linked_Oxidoreductases_BP"/>
</dbReference>
<evidence type="ECO:0000256" key="1">
    <source>
        <dbReference type="ARBA" id="ARBA00001974"/>
    </source>
</evidence>
<dbReference type="Gene3D" id="3.40.462.10">
    <property type="entry name" value="FAD-linked oxidases, C-terminal domain"/>
    <property type="match status" value="1"/>
</dbReference>
<evidence type="ECO:0000256" key="3">
    <source>
        <dbReference type="ARBA" id="ARBA00022630"/>
    </source>
</evidence>
<dbReference type="PANTHER" id="PTHR13878">
    <property type="entry name" value="GULONOLACTONE OXIDASE"/>
    <property type="match status" value="1"/>
</dbReference>
<dbReference type="SUPFAM" id="SSF56176">
    <property type="entry name" value="FAD-binding/transporter-associated domain-like"/>
    <property type="match status" value="1"/>
</dbReference>
<dbReference type="EMBL" id="CP047020">
    <property type="protein sequence ID" value="QHA08637.1"/>
    <property type="molecule type" value="Genomic_DNA"/>
</dbReference>
<dbReference type="Gene3D" id="3.30.465.10">
    <property type="match status" value="1"/>
</dbReference>
<dbReference type="KEGG" id="sbro:GQF42_40040"/>
<keyword evidence="8" id="KW-1185">Reference proteome</keyword>
<dbReference type="Pfam" id="PF09265">
    <property type="entry name" value="Cytokin-bind"/>
    <property type="match status" value="1"/>
</dbReference>
<dbReference type="AlphaFoldDB" id="A0A6I6NL53"/>
<dbReference type="Gene3D" id="3.30.43.10">
    <property type="entry name" value="Uridine Diphospho-n-acetylenolpyruvylglucosamine Reductase, domain 2"/>
    <property type="match status" value="1"/>
</dbReference>
<dbReference type="GO" id="GO:0071949">
    <property type="term" value="F:FAD binding"/>
    <property type="evidence" value="ECO:0007669"/>
    <property type="project" value="InterPro"/>
</dbReference>
<sequence length="452" mass="48388">MTTQAHDLAARFGPALDTRWASLDASAQDFGHLVRATPLGVLRPGSAAEIKDVLEFAGPRGIAVSVRGGGHSMYGQGQAGDGIVLDLRGMRRIGPVTDRQVTVQAGALWREVLAATLPHGLTPPVLTDYLGASVGGVLSAGGLGGATHRHGLVADQVLELEVVTGAGDHRVCSPDRDPALWGAVLAGLGQCAVIVAATLRLAPAPDRVRRHCLYYTDLTRYLADQRMLAEEQRFGHLEGQARPADGQGWQYMIEAVVPYDGPCPPDDGALLAGLGHDPAALETEDLDYPQFAHRVDTDEEILTATGEWLHPHPWLNLLLPHDSAESVVRAVLADPAFQDLRDTGLVLLYPLLSARLRAPLFTRPPGQVPYLFALLRTAAPGSPETAAAMVAANRAAYELARSRGAVAYPVNALPMSDADWRDHYGSRWSALADAKRRHDPCLVLARGHGLRF</sequence>
<dbReference type="PROSITE" id="PS00862">
    <property type="entry name" value="OX2_COVAL_FAD"/>
    <property type="match status" value="1"/>
</dbReference>
<keyword evidence="5" id="KW-0560">Oxidoreductase</keyword>
<dbReference type="InterPro" id="IPR016170">
    <property type="entry name" value="Cytok_DH_C_sf"/>
</dbReference>
<dbReference type="InterPro" id="IPR016167">
    <property type="entry name" value="FAD-bd_PCMH_sub1"/>
</dbReference>
<dbReference type="InterPro" id="IPR016166">
    <property type="entry name" value="FAD-bd_PCMH"/>
</dbReference>
<evidence type="ECO:0000256" key="4">
    <source>
        <dbReference type="ARBA" id="ARBA00022827"/>
    </source>
</evidence>
<feature type="domain" description="FAD-binding PCMH-type" evidence="6">
    <location>
        <begin position="34"/>
        <end position="204"/>
    </location>
</feature>
<keyword evidence="4" id="KW-0274">FAD</keyword>
<dbReference type="GO" id="GO:0009690">
    <property type="term" value="P:cytokinin metabolic process"/>
    <property type="evidence" value="ECO:0007669"/>
    <property type="project" value="InterPro"/>
</dbReference>
<accession>A0A6I6NL53</accession>
<evidence type="ECO:0000256" key="5">
    <source>
        <dbReference type="ARBA" id="ARBA00023002"/>
    </source>
</evidence>
<dbReference type="InterPro" id="IPR016169">
    <property type="entry name" value="FAD-bd_PCMH_sub2"/>
</dbReference>
<reference evidence="7 8" key="1">
    <citation type="submission" date="2019-12" db="EMBL/GenBank/DDBJ databases">
        <title>Streptomyces sp. strain T44 isolated from rhizosphere soil of Broussonetia papyrifera.</title>
        <authorList>
            <person name="Mo P."/>
        </authorList>
    </citation>
    <scope>NUCLEOTIDE SEQUENCE [LARGE SCALE GENOMIC DNA]</scope>
    <source>
        <strain evidence="7 8">T44</strain>
    </source>
</reference>
<organism evidence="7 8">
    <name type="scientific">Streptomyces broussonetiae</name>
    <dbReference type="NCBI Taxonomy" id="2686304"/>
    <lineage>
        <taxon>Bacteria</taxon>
        <taxon>Bacillati</taxon>
        <taxon>Actinomycetota</taxon>
        <taxon>Actinomycetes</taxon>
        <taxon>Kitasatosporales</taxon>
        <taxon>Streptomycetaceae</taxon>
        <taxon>Streptomyces</taxon>
    </lineage>
</organism>
<dbReference type="Proteomes" id="UP000436138">
    <property type="component" value="Chromosome"/>
</dbReference>
<evidence type="ECO:0000259" key="6">
    <source>
        <dbReference type="PROSITE" id="PS51387"/>
    </source>
</evidence>
<dbReference type="InterPro" id="IPR015345">
    <property type="entry name" value="Cytokinin_DH_FAD/cytokin-bd"/>
</dbReference>
<comment type="cofactor">
    <cofactor evidence="1">
        <name>FAD</name>
        <dbReference type="ChEBI" id="CHEBI:57692"/>
    </cofactor>
</comment>
<evidence type="ECO:0000313" key="7">
    <source>
        <dbReference type="EMBL" id="QHA08637.1"/>
    </source>
</evidence>
<evidence type="ECO:0000256" key="2">
    <source>
        <dbReference type="ARBA" id="ARBA00005466"/>
    </source>
</evidence>
<name>A0A6I6NL53_9ACTN</name>